<evidence type="ECO:0000313" key="2">
    <source>
        <dbReference type="Proteomes" id="UP000277437"/>
    </source>
</evidence>
<proteinExistence type="predicted"/>
<reference evidence="1 2" key="1">
    <citation type="submission" date="2018-12" db="EMBL/GenBank/DDBJ databases">
        <authorList>
            <consortium name="Pathogen Informatics"/>
        </authorList>
    </citation>
    <scope>NUCLEOTIDE SEQUENCE [LARGE SCALE GENOMIC DNA]</scope>
    <source>
        <strain evidence="1 2">NCTC7357</strain>
    </source>
</reference>
<name>A0AAX3FUC5_9PSED</name>
<gene>
    <name evidence="1" type="ORF">NCTC7357_02472</name>
</gene>
<dbReference type="Proteomes" id="UP000277437">
    <property type="component" value="Chromosome"/>
</dbReference>
<sequence length="59" mass="6536">MQALRSISYSASSFIASKLRSYRVLARGGGGTFLQAKKKTLNFKVFFKFGARGRLESSI</sequence>
<evidence type="ECO:0000313" key="1">
    <source>
        <dbReference type="EMBL" id="VEF74185.1"/>
    </source>
</evidence>
<organism evidence="1 2">
    <name type="scientific">Pseudomonas chlororaphis</name>
    <dbReference type="NCBI Taxonomy" id="587753"/>
    <lineage>
        <taxon>Bacteria</taxon>
        <taxon>Pseudomonadati</taxon>
        <taxon>Pseudomonadota</taxon>
        <taxon>Gammaproteobacteria</taxon>
        <taxon>Pseudomonadales</taxon>
        <taxon>Pseudomonadaceae</taxon>
        <taxon>Pseudomonas</taxon>
    </lineage>
</organism>
<dbReference type="AlphaFoldDB" id="A0AAX3FUC5"/>
<accession>A0AAX3FUC5</accession>
<protein>
    <submittedName>
        <fullName evidence="1">Uncharacterized protein</fullName>
    </submittedName>
</protein>
<dbReference type="EMBL" id="LR134334">
    <property type="protein sequence ID" value="VEF74185.1"/>
    <property type="molecule type" value="Genomic_DNA"/>
</dbReference>